<evidence type="ECO:0000313" key="2">
    <source>
        <dbReference type="Proteomes" id="UP000187209"/>
    </source>
</evidence>
<proteinExistence type="predicted"/>
<sequence>MKRKSSDSFLNEVTERVNRLKQISEESGLDYTQELVKTLQRLSEISISNTSQINYSENSIDLNESNLILQPTNSLFDDSSMDSKVSLITSIKNKNDELQKACSQKLIELRTTTKEFAKSRQGVRFDSPDRKVSSSMQIRDFNKKEVTSSRKESIANDEMLTQKVNIHRRRSNTQDLCHKSFICDAALDNIYKYIHI</sequence>
<dbReference type="EMBL" id="MPUH01000101">
    <property type="protein sequence ID" value="OMJ90511.1"/>
    <property type="molecule type" value="Genomic_DNA"/>
</dbReference>
<keyword evidence="2" id="KW-1185">Reference proteome</keyword>
<dbReference type="Proteomes" id="UP000187209">
    <property type="component" value="Unassembled WGS sequence"/>
</dbReference>
<gene>
    <name evidence="1" type="ORF">SteCoe_7100</name>
</gene>
<organism evidence="1 2">
    <name type="scientific">Stentor coeruleus</name>
    <dbReference type="NCBI Taxonomy" id="5963"/>
    <lineage>
        <taxon>Eukaryota</taxon>
        <taxon>Sar</taxon>
        <taxon>Alveolata</taxon>
        <taxon>Ciliophora</taxon>
        <taxon>Postciliodesmatophora</taxon>
        <taxon>Heterotrichea</taxon>
        <taxon>Heterotrichida</taxon>
        <taxon>Stentoridae</taxon>
        <taxon>Stentor</taxon>
    </lineage>
</organism>
<accession>A0A1R2CNF2</accession>
<dbReference type="AlphaFoldDB" id="A0A1R2CNF2"/>
<evidence type="ECO:0000313" key="1">
    <source>
        <dbReference type="EMBL" id="OMJ90511.1"/>
    </source>
</evidence>
<comment type="caution">
    <text evidence="1">The sequence shown here is derived from an EMBL/GenBank/DDBJ whole genome shotgun (WGS) entry which is preliminary data.</text>
</comment>
<reference evidence="1 2" key="1">
    <citation type="submission" date="2016-11" db="EMBL/GenBank/DDBJ databases">
        <title>The macronuclear genome of Stentor coeruleus: a giant cell with tiny introns.</title>
        <authorList>
            <person name="Slabodnick M."/>
            <person name="Ruby J.G."/>
            <person name="Reiff S.B."/>
            <person name="Swart E.C."/>
            <person name="Gosai S."/>
            <person name="Prabakaran S."/>
            <person name="Witkowska E."/>
            <person name="Larue G.E."/>
            <person name="Fisher S."/>
            <person name="Freeman R.M."/>
            <person name="Gunawardena J."/>
            <person name="Chu W."/>
            <person name="Stover N.A."/>
            <person name="Gregory B.D."/>
            <person name="Nowacki M."/>
            <person name="Derisi J."/>
            <person name="Roy S.W."/>
            <person name="Marshall W.F."/>
            <person name="Sood P."/>
        </authorList>
    </citation>
    <scope>NUCLEOTIDE SEQUENCE [LARGE SCALE GENOMIC DNA]</scope>
    <source>
        <strain evidence="1">WM001</strain>
    </source>
</reference>
<protein>
    <submittedName>
        <fullName evidence="1">Uncharacterized protein</fullName>
    </submittedName>
</protein>
<name>A0A1R2CNF2_9CILI</name>